<name>A0A1V9EEW2_9BACT</name>
<sequence length="373" mass="43074">MEKHLHIICFDVPYPVDHGGYFDLFYKLVALHQQGIRIHLHCFEHKRPQQSELEQYCVEVNYYPRQCGHKGFSHKLPYIVSSRTNATLEDRLLKDSHPILLEGVQCTYLLHDERFNNRKMILRLFNVEYKYYKQLFHSSNSLFHKMYYLNESRLLKRYEESIANKSLILTLSDQDTNTYRKEFGAKQVATLPVFLPYTQISAPEGVGCFCLYHGNLSVPENEAAAIWLMKKVFNDLRIPLVIAGKSPSSRLQRIAGKTKNACVVADPSEQEMQDMIGKAQINILPSFNVTGVKLKLLNALFNGRHCLVNEATVQSTGLEPACHIGTNATAFKSQIVQLYRQPFAEEEIRLRKSLLLSTFDNKQNAQRLIQWIF</sequence>
<protein>
    <submittedName>
        <fullName evidence="1">Mannosyltransferase</fullName>
    </submittedName>
</protein>
<proteinExistence type="predicted"/>
<dbReference type="RefSeq" id="WP_081202715.1">
    <property type="nucleotide sequence ID" value="NZ_FOCZ01000006.1"/>
</dbReference>
<dbReference type="Proteomes" id="UP000192610">
    <property type="component" value="Unassembled WGS sequence"/>
</dbReference>
<dbReference type="AlphaFoldDB" id="A0A1V9EEW2"/>
<dbReference type="STRING" id="354355.SAMN05660816_03574"/>
<evidence type="ECO:0000313" key="2">
    <source>
        <dbReference type="Proteomes" id="UP000192610"/>
    </source>
</evidence>
<dbReference type="OrthoDB" id="1094459at2"/>
<dbReference type="EMBL" id="LVXG01000034">
    <property type="protein sequence ID" value="OQP44656.1"/>
    <property type="molecule type" value="Genomic_DNA"/>
</dbReference>
<dbReference type="Gene3D" id="3.40.50.2000">
    <property type="entry name" value="Glycogen Phosphorylase B"/>
    <property type="match status" value="1"/>
</dbReference>
<accession>A0A1V9EEW2</accession>
<organism evidence="1 2">
    <name type="scientific">Niastella yeongjuensis</name>
    <dbReference type="NCBI Taxonomy" id="354355"/>
    <lineage>
        <taxon>Bacteria</taxon>
        <taxon>Pseudomonadati</taxon>
        <taxon>Bacteroidota</taxon>
        <taxon>Chitinophagia</taxon>
        <taxon>Chitinophagales</taxon>
        <taxon>Chitinophagaceae</taxon>
        <taxon>Niastella</taxon>
    </lineage>
</organism>
<keyword evidence="1" id="KW-0328">Glycosyltransferase</keyword>
<gene>
    <name evidence="1" type="ORF">A4H97_09840</name>
</gene>
<keyword evidence="1" id="KW-0808">Transferase</keyword>
<keyword evidence="2" id="KW-1185">Reference proteome</keyword>
<dbReference type="SUPFAM" id="SSF53756">
    <property type="entry name" value="UDP-Glycosyltransferase/glycogen phosphorylase"/>
    <property type="match status" value="1"/>
</dbReference>
<reference evidence="2" key="1">
    <citation type="submission" date="2016-04" db="EMBL/GenBank/DDBJ databases">
        <authorList>
            <person name="Chen L."/>
            <person name="Zhuang W."/>
            <person name="Wang G."/>
        </authorList>
    </citation>
    <scope>NUCLEOTIDE SEQUENCE [LARGE SCALE GENOMIC DNA]</scope>
    <source>
        <strain evidence="2">17621</strain>
    </source>
</reference>
<comment type="caution">
    <text evidence="1">The sequence shown here is derived from an EMBL/GenBank/DDBJ whole genome shotgun (WGS) entry which is preliminary data.</text>
</comment>
<dbReference type="GO" id="GO:0016757">
    <property type="term" value="F:glycosyltransferase activity"/>
    <property type="evidence" value="ECO:0007669"/>
    <property type="project" value="UniProtKB-KW"/>
</dbReference>
<evidence type="ECO:0000313" key="1">
    <source>
        <dbReference type="EMBL" id="OQP44656.1"/>
    </source>
</evidence>